<reference evidence="2 3" key="1">
    <citation type="submission" date="2020-05" db="EMBL/GenBank/DDBJ databases">
        <title>Azospirillum oleiclasticum sp. nov, a nitrogen-fixing and heavy crude oil-emulsifying bacterium isolated from the crude oil of Yumen Oilfield.</title>
        <authorList>
            <person name="Wu D."/>
            <person name="Cai M."/>
            <person name="Zhang X."/>
        </authorList>
    </citation>
    <scope>NUCLEOTIDE SEQUENCE [LARGE SCALE GENOMIC DNA]</scope>
    <source>
        <strain evidence="2 3">ROY-1-1-2</strain>
    </source>
</reference>
<dbReference type="EMBL" id="JABFDB010000004">
    <property type="protein sequence ID" value="NYZ19679.1"/>
    <property type="molecule type" value="Genomic_DNA"/>
</dbReference>
<proteinExistence type="predicted"/>
<dbReference type="Proteomes" id="UP000584642">
    <property type="component" value="Unassembled WGS sequence"/>
</dbReference>
<gene>
    <name evidence="2" type="ORF">HND93_08140</name>
</gene>
<name>A0ABX2T5S6_9PROT</name>
<sequence length="198" mass="21133">MLPTAPPAPRAVELEEPPLSPEGQLVPGSAYPDSDWAMAAHRMAAGWAVVQVARAMGCHRSTIWRAYHAAPAFRARVEWERACQQREALHRVRALGAMAVARIEMALAQGDLATARWVIDRIALGRLPGEERAAGLPPPPGPDVADEAVGSPPPVPPSPDDGTGVLTAATPPAIPPDELDPTPLDPLDEWNPDMPLMR</sequence>
<comment type="caution">
    <text evidence="2">The sequence shown here is derived from an EMBL/GenBank/DDBJ whole genome shotgun (WGS) entry which is preliminary data.</text>
</comment>
<keyword evidence="3" id="KW-1185">Reference proteome</keyword>
<evidence type="ECO:0000313" key="2">
    <source>
        <dbReference type="EMBL" id="NYZ19679.1"/>
    </source>
</evidence>
<feature type="region of interest" description="Disordered" evidence="1">
    <location>
        <begin position="1"/>
        <end position="26"/>
    </location>
</feature>
<feature type="region of interest" description="Disordered" evidence="1">
    <location>
        <begin position="130"/>
        <end position="198"/>
    </location>
</feature>
<dbReference type="RefSeq" id="WP_180281451.1">
    <property type="nucleotide sequence ID" value="NZ_JABFDB010000004.1"/>
</dbReference>
<evidence type="ECO:0000313" key="3">
    <source>
        <dbReference type="Proteomes" id="UP000584642"/>
    </source>
</evidence>
<protein>
    <recommendedName>
        <fullName evidence="4">Helix-turn-helix domain-containing protein</fullName>
    </recommendedName>
</protein>
<accession>A0ABX2T5S6</accession>
<evidence type="ECO:0008006" key="4">
    <source>
        <dbReference type="Google" id="ProtNLM"/>
    </source>
</evidence>
<organism evidence="2 3">
    <name type="scientific">Azospirillum oleiclasticum</name>
    <dbReference type="NCBI Taxonomy" id="2735135"/>
    <lineage>
        <taxon>Bacteria</taxon>
        <taxon>Pseudomonadati</taxon>
        <taxon>Pseudomonadota</taxon>
        <taxon>Alphaproteobacteria</taxon>
        <taxon>Rhodospirillales</taxon>
        <taxon>Azospirillaceae</taxon>
        <taxon>Azospirillum</taxon>
    </lineage>
</organism>
<dbReference type="Pfam" id="PF13384">
    <property type="entry name" value="HTH_23"/>
    <property type="match status" value="1"/>
</dbReference>
<evidence type="ECO:0000256" key="1">
    <source>
        <dbReference type="SAM" id="MobiDB-lite"/>
    </source>
</evidence>